<dbReference type="AlphaFoldDB" id="D9QP31"/>
<dbReference type="CAZy" id="GT4">
    <property type="family name" value="Glycosyltransferase Family 4"/>
</dbReference>
<dbReference type="OrthoDB" id="9792269at2"/>
<dbReference type="InParanoid" id="D9QP31"/>
<sequence>MNGSRALYILGTRGIPAEHGGFETFAERLALHMVEKGWSVTVYCQSDRPASAPVIDDWRGVRRVTFGAGFDALGTMRFDFACVSHAMKERGVMLALGYNTAIFTAALRLTSNPLLTNMDGIEWKRAKWPWHGRLWLYLNEWIGSLTSDLLIADHPEIAVHLSRRRNARDIVMIPYGADEVVAEADDAVRGLRLVPGSYVISVGRVEPENNTLTMIRGFSRAKRNLKFVCVGKLNPQENDYHRAVLDAASPDVVFLGPVYDQNILRALRFHAIAYCHGHTVGGTNPSLVEALGAGNCVIAHENKYNRWVAGEDQLYFTDEDEFGGLIELIQSEPEGRANMSFRARDRFRNELTWGRVLGQYQDVLVRADTASGVN</sequence>
<protein>
    <recommendedName>
        <fullName evidence="1">DUF1972 domain-containing protein</fullName>
    </recommendedName>
</protein>
<dbReference type="eggNOG" id="COG0438">
    <property type="taxonomic scope" value="Bacteria"/>
</dbReference>
<dbReference type="HOGENOM" id="CLU_009583_3_0_5"/>
<dbReference type="BioCyc" id="BSUB633149:G1GM8-1150-MONOMER"/>
<organism evidence="2 3">
    <name type="scientific">Brevundimonas subvibrioides (strain ATCC 15264 / DSM 4735 / LMG 14903 / NBRC 16000 / CB 81)</name>
    <name type="common">Caulobacter subvibrioides</name>
    <dbReference type="NCBI Taxonomy" id="633149"/>
    <lineage>
        <taxon>Bacteria</taxon>
        <taxon>Pseudomonadati</taxon>
        <taxon>Pseudomonadota</taxon>
        <taxon>Alphaproteobacteria</taxon>
        <taxon>Caulobacterales</taxon>
        <taxon>Caulobacteraceae</taxon>
        <taxon>Brevundimonas</taxon>
    </lineage>
</organism>
<reference evidence="3" key="1">
    <citation type="journal article" date="2011" name="J. Bacteriol.">
        <title>Genome sequences of eight morphologically diverse alphaproteobacteria.</title>
        <authorList>
            <consortium name="US DOE Joint Genome Institute"/>
            <person name="Brown P.J."/>
            <person name="Kysela D.T."/>
            <person name="Buechlein A."/>
            <person name="Hemmerich C."/>
            <person name="Brun Y.V."/>
        </authorList>
    </citation>
    <scope>NUCLEOTIDE SEQUENCE [LARGE SCALE GENOMIC DNA]</scope>
    <source>
        <strain evidence="3">ATCC 15264 / DSM 4735 / LMG 14903 / NBRC 16000 / CB 81</strain>
    </source>
</reference>
<gene>
    <name evidence="2" type="ordered locus">Bresu_1152</name>
</gene>
<dbReference type="Pfam" id="PF13692">
    <property type="entry name" value="Glyco_trans_1_4"/>
    <property type="match status" value="1"/>
</dbReference>
<keyword evidence="3" id="KW-1185">Reference proteome</keyword>
<evidence type="ECO:0000313" key="3">
    <source>
        <dbReference type="Proteomes" id="UP000002696"/>
    </source>
</evidence>
<dbReference type="EMBL" id="CP002102">
    <property type="protein sequence ID" value="ADL00464.1"/>
    <property type="molecule type" value="Genomic_DNA"/>
</dbReference>
<evidence type="ECO:0000313" key="2">
    <source>
        <dbReference type="EMBL" id="ADL00464.1"/>
    </source>
</evidence>
<dbReference type="PANTHER" id="PTHR12526">
    <property type="entry name" value="GLYCOSYLTRANSFERASE"/>
    <property type="match status" value="1"/>
</dbReference>
<name>D9QP31_BRESC</name>
<evidence type="ECO:0000259" key="1">
    <source>
        <dbReference type="Pfam" id="PF09314"/>
    </source>
</evidence>
<dbReference type="SUPFAM" id="SSF53756">
    <property type="entry name" value="UDP-Glycosyltransferase/glycogen phosphorylase"/>
    <property type="match status" value="1"/>
</dbReference>
<accession>D9QP31</accession>
<dbReference type="RefSeq" id="WP_013268567.1">
    <property type="nucleotide sequence ID" value="NC_014375.1"/>
</dbReference>
<dbReference type="Gene3D" id="3.40.50.2000">
    <property type="entry name" value="Glycogen Phosphorylase B"/>
    <property type="match status" value="2"/>
</dbReference>
<dbReference type="STRING" id="633149.Bresu_1152"/>
<feature type="domain" description="DUF1972" evidence="1">
    <location>
        <begin position="5"/>
        <end position="178"/>
    </location>
</feature>
<dbReference type="KEGG" id="bsb:Bresu_1152"/>
<proteinExistence type="predicted"/>
<dbReference type="PANTHER" id="PTHR12526:SF636">
    <property type="entry name" value="BLL3647 PROTEIN"/>
    <property type="match status" value="1"/>
</dbReference>
<dbReference type="GO" id="GO:0016757">
    <property type="term" value="F:glycosyltransferase activity"/>
    <property type="evidence" value="ECO:0007669"/>
    <property type="project" value="TreeGrafter"/>
</dbReference>
<dbReference type="InterPro" id="IPR015393">
    <property type="entry name" value="DUF1972"/>
</dbReference>
<dbReference type="Pfam" id="PF09314">
    <property type="entry name" value="DUF1972"/>
    <property type="match status" value="1"/>
</dbReference>
<dbReference type="Proteomes" id="UP000002696">
    <property type="component" value="Chromosome"/>
</dbReference>